<dbReference type="Proteomes" id="UP001199106">
    <property type="component" value="Unassembled WGS sequence"/>
</dbReference>
<reference evidence="1" key="1">
    <citation type="submission" date="2021-07" db="EMBL/GenBank/DDBJ databases">
        <title>Genome Resource of American Ginseng Black Spot Pathogen Alternaria panax.</title>
        <authorList>
            <person name="Qiu C."/>
            <person name="Wang W."/>
            <person name="Liu Z."/>
        </authorList>
    </citation>
    <scope>NUCLEOTIDE SEQUENCE</scope>
    <source>
        <strain evidence="1">BNCC115425</strain>
    </source>
</reference>
<name>A0AAD4NW30_9PLEO</name>
<evidence type="ECO:0000313" key="2">
    <source>
        <dbReference type="Proteomes" id="UP001199106"/>
    </source>
</evidence>
<gene>
    <name evidence="1" type="ORF">G6011_00866</name>
</gene>
<accession>A0AAD4NW30</accession>
<dbReference type="EMBL" id="JAANER010000001">
    <property type="protein sequence ID" value="KAG9195745.1"/>
    <property type="molecule type" value="Genomic_DNA"/>
</dbReference>
<evidence type="ECO:0000313" key="1">
    <source>
        <dbReference type="EMBL" id="KAG9195745.1"/>
    </source>
</evidence>
<dbReference type="AlphaFoldDB" id="A0AAD4NW30"/>
<organism evidence="1 2">
    <name type="scientific">Alternaria panax</name>
    <dbReference type="NCBI Taxonomy" id="48097"/>
    <lineage>
        <taxon>Eukaryota</taxon>
        <taxon>Fungi</taxon>
        <taxon>Dikarya</taxon>
        <taxon>Ascomycota</taxon>
        <taxon>Pezizomycotina</taxon>
        <taxon>Dothideomycetes</taxon>
        <taxon>Pleosporomycetidae</taxon>
        <taxon>Pleosporales</taxon>
        <taxon>Pleosporineae</taxon>
        <taxon>Pleosporaceae</taxon>
        <taxon>Alternaria</taxon>
        <taxon>Alternaria sect. Panax</taxon>
    </lineage>
</organism>
<proteinExistence type="predicted"/>
<keyword evidence="2" id="KW-1185">Reference proteome</keyword>
<comment type="caution">
    <text evidence="1">The sequence shown here is derived from an EMBL/GenBank/DDBJ whole genome shotgun (WGS) entry which is preliminary data.</text>
</comment>
<protein>
    <submittedName>
        <fullName evidence="1">Uncharacterized protein</fullName>
    </submittedName>
</protein>
<sequence>MASAAEDMGFSETVIKGIAEELIPLSYASPLCEPVSNSQELLPTVLKLLVDISARQAIASFSQSLMKTCPGFRKHSKDPAGIQLKLWRLILKQRLFPFEFVMANWQCIVVSLICVFTTVNNIFLTTEEVSEAFGASSSGTENYNVEMYLLSIILNDESYMVKALAVKTRRLRKLKARRAKSAAYPYVATTPASDPFKCSLRGLENNSFIEFAGSIDRDDSDEAWKVKRPRNGPLDGRWNFRKETVPRIFCDQ</sequence>